<dbReference type="EMBL" id="JANEYG010000104">
    <property type="protein sequence ID" value="KAJ8913029.1"/>
    <property type="molecule type" value="Genomic_DNA"/>
</dbReference>
<dbReference type="Proteomes" id="UP001159042">
    <property type="component" value="Unassembled WGS sequence"/>
</dbReference>
<comment type="caution">
    <text evidence="1">The sequence shown here is derived from an EMBL/GenBank/DDBJ whole genome shotgun (WGS) entry which is preliminary data.</text>
</comment>
<name>A0AAV8VFP8_9CUCU</name>
<evidence type="ECO:0000313" key="2">
    <source>
        <dbReference type="Proteomes" id="UP001159042"/>
    </source>
</evidence>
<dbReference type="AlphaFoldDB" id="A0AAV8VFP8"/>
<reference evidence="1 2" key="1">
    <citation type="journal article" date="2023" name="Insect Mol. Biol.">
        <title>Genome sequencing provides insights into the evolution of gene families encoding plant cell wall-degrading enzymes in longhorned beetles.</title>
        <authorList>
            <person name="Shin N.R."/>
            <person name="Okamura Y."/>
            <person name="Kirsch R."/>
            <person name="Pauchet Y."/>
        </authorList>
    </citation>
    <scope>NUCLEOTIDE SEQUENCE [LARGE SCALE GENOMIC DNA]</scope>
    <source>
        <strain evidence="1">EAD_L_NR</strain>
    </source>
</reference>
<keyword evidence="2" id="KW-1185">Reference proteome</keyword>
<evidence type="ECO:0000313" key="1">
    <source>
        <dbReference type="EMBL" id="KAJ8913029.1"/>
    </source>
</evidence>
<sequence length="97" mass="11272">MDKSINPGLSKVLGWKSRSNKRCLNFDGLTISNSINPTVFVKLFKRLLKETYRIDSTSLIRQLNSRIKEKITEMPFVQWTMQVSNTQRPTIAAIHYK</sequence>
<protein>
    <submittedName>
        <fullName evidence="1">Uncharacterized protein</fullName>
    </submittedName>
</protein>
<accession>A0AAV8VFP8</accession>
<gene>
    <name evidence="1" type="ORF">NQ315_002044</name>
</gene>
<organism evidence="1 2">
    <name type="scientific">Exocentrus adspersus</name>
    <dbReference type="NCBI Taxonomy" id="1586481"/>
    <lineage>
        <taxon>Eukaryota</taxon>
        <taxon>Metazoa</taxon>
        <taxon>Ecdysozoa</taxon>
        <taxon>Arthropoda</taxon>
        <taxon>Hexapoda</taxon>
        <taxon>Insecta</taxon>
        <taxon>Pterygota</taxon>
        <taxon>Neoptera</taxon>
        <taxon>Endopterygota</taxon>
        <taxon>Coleoptera</taxon>
        <taxon>Polyphaga</taxon>
        <taxon>Cucujiformia</taxon>
        <taxon>Chrysomeloidea</taxon>
        <taxon>Cerambycidae</taxon>
        <taxon>Lamiinae</taxon>
        <taxon>Acanthocinini</taxon>
        <taxon>Exocentrus</taxon>
    </lineage>
</organism>
<proteinExistence type="predicted"/>